<proteinExistence type="predicted"/>
<protein>
    <submittedName>
        <fullName evidence="1">Uncharacterized protein</fullName>
    </submittedName>
</protein>
<accession>A0ACD3ADY8</accession>
<sequence>MPEPSFQAASYDLLPEVIEETFSFQFPFITQPQDQQKEMRLFGPAPFMFYDRHVNEGQRLKYVASLPSLTDDITRIVDDRLEELKKTGSRPLPLWHETIIDFAFIFKGARRHINEGDREFTTDVLGYRIRSLLSEACLPLISNWVIHPRAPKYYSTLWFDDDGSRLPPAGVSTPCEDFKIRFVPLDRVHRDVLDLIPDAIKDVMADWHDRDLATWIFLPLSPDSEQLLRNLDSLWSRAPKRRILASPCCATQGFPVSFDHAPRPGDAKVTPWTLPVVHPSAMPCSVKSDLRERSAADDTVHPRSSCHPSSKFLDMKDPTPEGLVHHVWRVAVQKDTTVIVIHCGNHERIGIRHRASQTLYLSDVIDLTEPGYGKLHLGTLMSAVCDTLSRYQAFREKNPVPRTKKRPRSPEKNEVRRSSKRQRLNHLLERSRVHSLLGQRDSKILWTEIAQRPLLLLRFSGGGLNSSVPASCLRMGSCLSRQVQAPVDHSCNTTGESYQSSEYFLLTLDWEIASGRTAQVFPGYLQLTLPGGRKLLQTVVAKIAYYKEAQERVRQEYQVYQRLWAHKVKRIPEIYGLFEDVDNLATILVMERAAYTFRQREPATKENKGLLQEVQPSERSACMTIVKAIHDAGVVHRDLRAENLVIAQDGKPMVIDFDHAALDAPERWKDMEMKSIEDLLSGKLFFRF</sequence>
<keyword evidence="2" id="KW-1185">Reference proteome</keyword>
<dbReference type="Proteomes" id="UP000308600">
    <property type="component" value="Unassembled WGS sequence"/>
</dbReference>
<evidence type="ECO:0000313" key="1">
    <source>
        <dbReference type="EMBL" id="TFK63807.1"/>
    </source>
</evidence>
<organism evidence="1 2">
    <name type="scientific">Pluteus cervinus</name>
    <dbReference type="NCBI Taxonomy" id="181527"/>
    <lineage>
        <taxon>Eukaryota</taxon>
        <taxon>Fungi</taxon>
        <taxon>Dikarya</taxon>
        <taxon>Basidiomycota</taxon>
        <taxon>Agaricomycotina</taxon>
        <taxon>Agaricomycetes</taxon>
        <taxon>Agaricomycetidae</taxon>
        <taxon>Agaricales</taxon>
        <taxon>Pluteineae</taxon>
        <taxon>Pluteaceae</taxon>
        <taxon>Pluteus</taxon>
    </lineage>
</organism>
<name>A0ACD3ADY8_9AGAR</name>
<dbReference type="EMBL" id="ML208504">
    <property type="protein sequence ID" value="TFK63807.1"/>
    <property type="molecule type" value="Genomic_DNA"/>
</dbReference>
<evidence type="ECO:0000313" key="2">
    <source>
        <dbReference type="Proteomes" id="UP000308600"/>
    </source>
</evidence>
<reference evidence="1 2" key="1">
    <citation type="journal article" date="2019" name="Nat. Ecol. Evol.">
        <title>Megaphylogeny resolves global patterns of mushroom evolution.</title>
        <authorList>
            <person name="Varga T."/>
            <person name="Krizsan K."/>
            <person name="Foldi C."/>
            <person name="Dima B."/>
            <person name="Sanchez-Garcia M."/>
            <person name="Sanchez-Ramirez S."/>
            <person name="Szollosi G.J."/>
            <person name="Szarkandi J.G."/>
            <person name="Papp V."/>
            <person name="Albert L."/>
            <person name="Andreopoulos W."/>
            <person name="Angelini C."/>
            <person name="Antonin V."/>
            <person name="Barry K.W."/>
            <person name="Bougher N.L."/>
            <person name="Buchanan P."/>
            <person name="Buyck B."/>
            <person name="Bense V."/>
            <person name="Catcheside P."/>
            <person name="Chovatia M."/>
            <person name="Cooper J."/>
            <person name="Damon W."/>
            <person name="Desjardin D."/>
            <person name="Finy P."/>
            <person name="Geml J."/>
            <person name="Haridas S."/>
            <person name="Hughes K."/>
            <person name="Justo A."/>
            <person name="Karasinski D."/>
            <person name="Kautmanova I."/>
            <person name="Kiss B."/>
            <person name="Kocsube S."/>
            <person name="Kotiranta H."/>
            <person name="LaButti K.M."/>
            <person name="Lechner B.E."/>
            <person name="Liimatainen K."/>
            <person name="Lipzen A."/>
            <person name="Lukacs Z."/>
            <person name="Mihaltcheva S."/>
            <person name="Morgado L.N."/>
            <person name="Niskanen T."/>
            <person name="Noordeloos M.E."/>
            <person name="Ohm R.A."/>
            <person name="Ortiz-Santana B."/>
            <person name="Ovrebo C."/>
            <person name="Racz N."/>
            <person name="Riley R."/>
            <person name="Savchenko A."/>
            <person name="Shiryaev A."/>
            <person name="Soop K."/>
            <person name="Spirin V."/>
            <person name="Szebenyi C."/>
            <person name="Tomsovsky M."/>
            <person name="Tulloss R.E."/>
            <person name="Uehling J."/>
            <person name="Grigoriev I.V."/>
            <person name="Vagvolgyi C."/>
            <person name="Papp T."/>
            <person name="Martin F.M."/>
            <person name="Miettinen O."/>
            <person name="Hibbett D.S."/>
            <person name="Nagy L.G."/>
        </authorList>
    </citation>
    <scope>NUCLEOTIDE SEQUENCE [LARGE SCALE GENOMIC DNA]</scope>
    <source>
        <strain evidence="1 2">NL-1719</strain>
    </source>
</reference>
<gene>
    <name evidence="1" type="ORF">BDN72DRAFT_963688</name>
</gene>